<dbReference type="Pfam" id="PF08241">
    <property type="entry name" value="Methyltransf_11"/>
    <property type="match status" value="1"/>
</dbReference>
<dbReference type="RefSeq" id="WP_008719168.1">
    <property type="nucleotide sequence ID" value="NZ_JBBMFM010000078.1"/>
</dbReference>
<dbReference type="PANTHER" id="PTHR43464:SF19">
    <property type="entry name" value="UBIQUINONE BIOSYNTHESIS O-METHYLTRANSFERASE, MITOCHONDRIAL"/>
    <property type="match status" value="1"/>
</dbReference>
<gene>
    <name evidence="5" type="ORF">WMQ36_18175</name>
</gene>
<dbReference type="InterPro" id="IPR029063">
    <property type="entry name" value="SAM-dependent_MTases_sf"/>
</dbReference>
<protein>
    <submittedName>
        <fullName evidence="5">Class I SAM-dependent methyltransferase</fullName>
        <ecNumber evidence="5">2.1.-.-</ecNumber>
    </submittedName>
</protein>
<dbReference type="Gene3D" id="3.40.50.150">
    <property type="entry name" value="Vaccinia Virus protein VP39"/>
    <property type="match status" value="1"/>
</dbReference>
<evidence type="ECO:0000256" key="2">
    <source>
        <dbReference type="ARBA" id="ARBA00022679"/>
    </source>
</evidence>
<feature type="domain" description="Methyltransferase type 11" evidence="4">
    <location>
        <begin position="47"/>
        <end position="144"/>
    </location>
</feature>
<keyword evidence="2 5" id="KW-0808">Transferase</keyword>
<keyword evidence="1 5" id="KW-0489">Methyltransferase</keyword>
<keyword evidence="6" id="KW-1185">Reference proteome</keyword>
<dbReference type="EMBL" id="JBBMFM010000078">
    <property type="protein sequence ID" value="MEQ2426903.1"/>
    <property type="molecule type" value="Genomic_DNA"/>
</dbReference>
<dbReference type="InterPro" id="IPR013216">
    <property type="entry name" value="Methyltransf_11"/>
</dbReference>
<evidence type="ECO:0000256" key="1">
    <source>
        <dbReference type="ARBA" id="ARBA00022603"/>
    </source>
</evidence>
<accession>A0ABV1DAT7</accession>
<dbReference type="GO" id="GO:0032259">
    <property type="term" value="P:methylation"/>
    <property type="evidence" value="ECO:0007669"/>
    <property type="project" value="UniProtKB-KW"/>
</dbReference>
<dbReference type="PANTHER" id="PTHR43464">
    <property type="entry name" value="METHYLTRANSFERASE"/>
    <property type="match status" value="1"/>
</dbReference>
<dbReference type="Proteomes" id="UP001454086">
    <property type="component" value="Unassembled WGS sequence"/>
</dbReference>
<evidence type="ECO:0000259" key="4">
    <source>
        <dbReference type="Pfam" id="PF08241"/>
    </source>
</evidence>
<dbReference type="SUPFAM" id="SSF53335">
    <property type="entry name" value="S-adenosyl-L-methionine-dependent methyltransferases"/>
    <property type="match status" value="1"/>
</dbReference>
<evidence type="ECO:0000313" key="5">
    <source>
        <dbReference type="EMBL" id="MEQ2426903.1"/>
    </source>
</evidence>
<comment type="caution">
    <text evidence="5">The sequence shown here is derived from an EMBL/GenBank/DDBJ whole genome shotgun (WGS) entry which is preliminary data.</text>
</comment>
<dbReference type="EC" id="2.1.-.-" evidence="5"/>
<dbReference type="CDD" id="cd02440">
    <property type="entry name" value="AdoMet_MTases"/>
    <property type="match status" value="1"/>
</dbReference>
<proteinExistence type="predicted"/>
<organism evidence="5 6">
    <name type="scientific">Enterocloster hominis</name>
    <name type="common">ex Hitch et al. 2024</name>
    <dbReference type="NCBI Taxonomy" id="1917870"/>
    <lineage>
        <taxon>Bacteria</taxon>
        <taxon>Bacillati</taxon>
        <taxon>Bacillota</taxon>
        <taxon>Clostridia</taxon>
        <taxon>Lachnospirales</taxon>
        <taxon>Lachnospiraceae</taxon>
        <taxon>Enterocloster</taxon>
    </lineage>
</organism>
<dbReference type="GO" id="GO:0008168">
    <property type="term" value="F:methyltransferase activity"/>
    <property type="evidence" value="ECO:0007669"/>
    <property type="project" value="UniProtKB-KW"/>
</dbReference>
<name>A0ABV1DAT7_9FIRM</name>
<evidence type="ECO:0000313" key="6">
    <source>
        <dbReference type="Proteomes" id="UP001454086"/>
    </source>
</evidence>
<reference evidence="5 6" key="1">
    <citation type="submission" date="2024-03" db="EMBL/GenBank/DDBJ databases">
        <title>Human intestinal bacterial collection.</title>
        <authorList>
            <person name="Pauvert C."/>
            <person name="Hitch T.C.A."/>
            <person name="Clavel T."/>
        </authorList>
    </citation>
    <scope>NUCLEOTIDE SEQUENCE [LARGE SCALE GENOMIC DNA]</scope>
    <source>
        <strain evidence="5 6">CLA-SR-H021</strain>
    </source>
</reference>
<sequence>MKTDQYITDFYNHYDEDARLASKHGSVEFLTTMRYIQAYIKPGSRILEIGAGTGRYSHALARQGYTVDAVELVDRNIEIFRRNTQPGENITIAQGNATDLSAHPDNQYDITLLLGPLYHLYNTQDKRQALSEAIRVTKKGGKIFAAYVISDGCLLDEGFNRQTINVAQYIKEGLIDSRTFAARSQPKDLFELVRKEDIDHIMSVFPTTRLHYVASDGCALLIRESIDAMDVRQFNLYMQYHFATCERKDVQGLTSHALDIFQK</sequence>
<evidence type="ECO:0000256" key="3">
    <source>
        <dbReference type="ARBA" id="ARBA00022691"/>
    </source>
</evidence>
<keyword evidence="3" id="KW-0949">S-adenosyl-L-methionine</keyword>